<feature type="signal peptide" evidence="1">
    <location>
        <begin position="1"/>
        <end position="21"/>
    </location>
</feature>
<name>A0AAQ4D296_AMBAM</name>
<gene>
    <name evidence="2" type="ORF">V5799_000712</name>
</gene>
<keyword evidence="1" id="KW-0732">Signal</keyword>
<organism evidence="2 3">
    <name type="scientific">Amblyomma americanum</name>
    <name type="common">Lone star tick</name>
    <dbReference type="NCBI Taxonomy" id="6943"/>
    <lineage>
        <taxon>Eukaryota</taxon>
        <taxon>Metazoa</taxon>
        <taxon>Ecdysozoa</taxon>
        <taxon>Arthropoda</taxon>
        <taxon>Chelicerata</taxon>
        <taxon>Arachnida</taxon>
        <taxon>Acari</taxon>
        <taxon>Parasitiformes</taxon>
        <taxon>Ixodida</taxon>
        <taxon>Ixodoidea</taxon>
        <taxon>Ixodidae</taxon>
        <taxon>Amblyomminae</taxon>
        <taxon>Amblyomma</taxon>
    </lineage>
</organism>
<evidence type="ECO:0008006" key="4">
    <source>
        <dbReference type="Google" id="ProtNLM"/>
    </source>
</evidence>
<proteinExistence type="predicted"/>
<dbReference type="Proteomes" id="UP001321473">
    <property type="component" value="Unassembled WGS sequence"/>
</dbReference>
<dbReference type="AlphaFoldDB" id="A0AAQ4D296"/>
<evidence type="ECO:0000313" key="3">
    <source>
        <dbReference type="Proteomes" id="UP001321473"/>
    </source>
</evidence>
<reference evidence="2 3" key="1">
    <citation type="journal article" date="2023" name="Arcadia Sci">
        <title>De novo assembly of a long-read Amblyomma americanum tick genome.</title>
        <authorList>
            <person name="Chou S."/>
            <person name="Poskanzer K.E."/>
            <person name="Rollins M."/>
            <person name="Thuy-Boun P.S."/>
        </authorList>
    </citation>
    <scope>NUCLEOTIDE SEQUENCE [LARGE SCALE GENOMIC DNA]</scope>
    <source>
        <strain evidence="2">F_SG_1</strain>
        <tissue evidence="2">Salivary glands</tissue>
    </source>
</reference>
<evidence type="ECO:0000313" key="2">
    <source>
        <dbReference type="EMBL" id="KAK8756586.1"/>
    </source>
</evidence>
<evidence type="ECO:0000256" key="1">
    <source>
        <dbReference type="SAM" id="SignalP"/>
    </source>
</evidence>
<comment type="caution">
    <text evidence="2">The sequence shown here is derived from an EMBL/GenBank/DDBJ whole genome shotgun (WGS) entry which is preliminary data.</text>
</comment>
<keyword evidence="3" id="KW-1185">Reference proteome</keyword>
<accession>A0AAQ4D296</accession>
<sequence length="87" mass="9421">MKSNTLFLLLLCLLITAFVEAGNIFPKLRGQARCLKAMVVKSVPFETVCCATRTYPVPALSAAAVIQSPVLPGRICALLEMLHCLTE</sequence>
<dbReference type="EMBL" id="JARKHS020036132">
    <property type="protein sequence ID" value="KAK8756586.1"/>
    <property type="molecule type" value="Genomic_DNA"/>
</dbReference>
<feature type="chain" id="PRO_5043041945" description="Secreted protein" evidence="1">
    <location>
        <begin position="22"/>
        <end position="87"/>
    </location>
</feature>
<protein>
    <recommendedName>
        <fullName evidence="4">Secreted protein</fullName>
    </recommendedName>
</protein>